<proteinExistence type="predicted"/>
<reference evidence="1" key="1">
    <citation type="submission" date="2022-04" db="EMBL/GenBank/DDBJ databases">
        <title>Genome of the entomopathogenic fungus Entomophthora muscae.</title>
        <authorList>
            <person name="Elya C."/>
            <person name="Lovett B.R."/>
            <person name="Lee E."/>
            <person name="Macias A.M."/>
            <person name="Hajek A.E."/>
            <person name="De Bivort B.L."/>
            <person name="Kasson M.T."/>
            <person name="De Fine Licht H.H."/>
            <person name="Stajich J.E."/>
        </authorList>
    </citation>
    <scope>NUCLEOTIDE SEQUENCE</scope>
    <source>
        <strain evidence="1">Berkeley</strain>
    </source>
</reference>
<accession>A0ACC2S881</accession>
<name>A0ACC2S881_9FUNG</name>
<dbReference type="EMBL" id="QTSX02005716">
    <property type="protein sequence ID" value="KAJ9058597.1"/>
    <property type="molecule type" value="Genomic_DNA"/>
</dbReference>
<organism evidence="1 2">
    <name type="scientific">Entomophthora muscae</name>
    <dbReference type="NCBI Taxonomy" id="34485"/>
    <lineage>
        <taxon>Eukaryota</taxon>
        <taxon>Fungi</taxon>
        <taxon>Fungi incertae sedis</taxon>
        <taxon>Zoopagomycota</taxon>
        <taxon>Entomophthoromycotina</taxon>
        <taxon>Entomophthoromycetes</taxon>
        <taxon>Entomophthorales</taxon>
        <taxon>Entomophthoraceae</taxon>
        <taxon>Entomophthora</taxon>
    </lineage>
</organism>
<gene>
    <name evidence="1" type="ORF">DSO57_1010827</name>
</gene>
<evidence type="ECO:0000313" key="1">
    <source>
        <dbReference type="EMBL" id="KAJ9058597.1"/>
    </source>
</evidence>
<sequence>MEYTSALIVIGVIALCVNTGFLQVLQRVPGSFGDLFSLAGVTIISSIAGLTLSLFHIFRPSTLPIGAECAVLWPCIFLPFFSRIVLGIVMADSCLSPRNNTLARIVFAFCSLSVLGVLLFNSFHGGFRMDPTHIVCQPTLFKNTMITLDSLCFTLATNFGRLRLYRRYKLHEQHPARLTGWGAIRWGLAWELFRICFLPSIFVFGYTWMGWGPVPFSVAVYEAVGEALSNIVIPLVALSLHPTLQTAAFALLFRDPAYKPLPTPEQIP</sequence>
<comment type="caution">
    <text evidence="1">The sequence shown here is derived from an EMBL/GenBank/DDBJ whole genome shotgun (WGS) entry which is preliminary data.</text>
</comment>
<protein>
    <submittedName>
        <fullName evidence="1">Uncharacterized protein</fullName>
    </submittedName>
</protein>
<dbReference type="Proteomes" id="UP001165960">
    <property type="component" value="Unassembled WGS sequence"/>
</dbReference>
<evidence type="ECO:0000313" key="2">
    <source>
        <dbReference type="Proteomes" id="UP001165960"/>
    </source>
</evidence>
<keyword evidence="2" id="KW-1185">Reference proteome</keyword>